<evidence type="ECO:0000313" key="4">
    <source>
        <dbReference type="EMBL" id="CAL5142379.1"/>
    </source>
</evidence>
<evidence type="ECO:0000256" key="1">
    <source>
        <dbReference type="ARBA" id="ARBA00025771"/>
    </source>
</evidence>
<dbReference type="InterPro" id="IPR036388">
    <property type="entry name" value="WH-like_DNA-bd_sf"/>
</dbReference>
<dbReference type="GO" id="GO:0000973">
    <property type="term" value="P:post-transcriptional tethering of RNA polymerase II gene DNA at nuclear periphery"/>
    <property type="evidence" value="ECO:0007669"/>
    <property type="project" value="TreeGrafter"/>
</dbReference>
<dbReference type="GO" id="GO:0070390">
    <property type="term" value="C:transcription export complex 2"/>
    <property type="evidence" value="ECO:0007669"/>
    <property type="project" value="TreeGrafter"/>
</dbReference>
<dbReference type="PROSITE" id="PS50250">
    <property type="entry name" value="PCI"/>
    <property type="match status" value="1"/>
</dbReference>
<dbReference type="PANTHER" id="PTHR12732">
    <property type="entry name" value="UNCHARACTERIZED PROTEASOME COMPONENT REGION PCI-CONTAINING"/>
    <property type="match status" value="1"/>
</dbReference>
<dbReference type="GO" id="GO:0003723">
    <property type="term" value="F:RNA binding"/>
    <property type="evidence" value="ECO:0007669"/>
    <property type="project" value="InterPro"/>
</dbReference>
<evidence type="ECO:0000256" key="2">
    <source>
        <dbReference type="ARBA" id="ARBA00033214"/>
    </source>
</evidence>
<dbReference type="Proteomes" id="UP001497525">
    <property type="component" value="Unassembled WGS sequence"/>
</dbReference>
<dbReference type="SMART" id="SM00753">
    <property type="entry name" value="PAM"/>
    <property type="match status" value="1"/>
</dbReference>
<dbReference type="EMBL" id="CAXLJL010001033">
    <property type="protein sequence ID" value="CAL5142379.1"/>
    <property type="molecule type" value="Genomic_DNA"/>
</dbReference>
<dbReference type="PANTHER" id="PTHR12732:SF0">
    <property type="entry name" value="PCI DOMAIN-CONTAINING PROTEIN 2"/>
    <property type="match status" value="1"/>
</dbReference>
<gene>
    <name evidence="4" type="ORF">CDAUBV1_LOCUS17610</name>
</gene>
<accession>A0AAV2TYA1</accession>
<comment type="caution">
    <text evidence="4">The sequence shown here is derived from an EMBL/GenBank/DDBJ whole genome shotgun (WGS) entry which is preliminary data.</text>
</comment>
<dbReference type="InterPro" id="IPR000717">
    <property type="entry name" value="PCI_dom"/>
</dbReference>
<dbReference type="GO" id="GO:0016973">
    <property type="term" value="P:poly(A)+ mRNA export from nucleus"/>
    <property type="evidence" value="ECO:0007669"/>
    <property type="project" value="TreeGrafter"/>
</dbReference>
<feature type="domain" description="PCI" evidence="3">
    <location>
        <begin position="213"/>
        <end position="394"/>
    </location>
</feature>
<evidence type="ECO:0000259" key="3">
    <source>
        <dbReference type="PROSITE" id="PS50250"/>
    </source>
</evidence>
<protein>
    <recommendedName>
        <fullName evidence="2">CSN12-like protein</fullName>
    </recommendedName>
</protein>
<dbReference type="Pfam" id="PF01399">
    <property type="entry name" value="PCI"/>
    <property type="match status" value="1"/>
</dbReference>
<dbReference type="Gene3D" id="1.10.10.10">
    <property type="entry name" value="Winged helix-like DNA-binding domain superfamily/Winged helix DNA-binding domain"/>
    <property type="match status" value="1"/>
</dbReference>
<dbReference type="GO" id="GO:0006368">
    <property type="term" value="P:transcription elongation by RNA polymerase II"/>
    <property type="evidence" value="ECO:0007669"/>
    <property type="project" value="TreeGrafter"/>
</dbReference>
<dbReference type="AlphaFoldDB" id="A0AAV2TYA1"/>
<evidence type="ECO:0000313" key="5">
    <source>
        <dbReference type="Proteomes" id="UP001497525"/>
    </source>
</evidence>
<dbReference type="GO" id="GO:0003690">
    <property type="term" value="F:double-stranded DNA binding"/>
    <property type="evidence" value="ECO:0007669"/>
    <property type="project" value="InterPro"/>
</dbReference>
<reference evidence="4" key="1">
    <citation type="submission" date="2024-06" db="EMBL/GenBank/DDBJ databases">
        <authorList>
            <person name="Liu X."/>
            <person name="Lenzi L."/>
            <person name="Haldenby T S."/>
            <person name="Uol C."/>
        </authorList>
    </citation>
    <scope>NUCLEOTIDE SEQUENCE</scope>
</reference>
<proteinExistence type="inferred from homology"/>
<sequence length="408" mass="46452">MKPVSTVGYLTEIASLIGGRDGVGLSKCITCRDPHVYNPRLSDPEPESVVMKHLNAPWDEVFSAHMRCIWAMRRRDFEEAYACQVIIVKTVAKILTEMREENWVLPVVLATAIDLRRFARGLDNTLLAQTPKVTRISGRRMESAAQLILKLFQICASDSRTQLEDSKKLGMMGLANQLFKIYFQINKLNLCKSMIRAIDNLGMNDKFSLAQRVTYCYYVGRKAMFDGEFVSADRSLTFAFERCLGTAWSNKRLILIYLIPVKMLLGIFPNESLLTKYNLTEFLGISEAVKAGNLKKMDLELNKYENFFLHCGVYLILEKLKLITYRNLFKKVCAIMKTHLLPIDLFTAALRLMGIEDIDQDETECILANLIYEGKIKGYLAHQQQKLVVSKLQAFPTLATVINATTTR</sequence>
<name>A0AAV2TYA1_CALDB</name>
<comment type="similarity">
    <text evidence="1">Belongs to the CSN12 family.</text>
</comment>
<dbReference type="FunFam" id="1.10.10.10:FF:000146">
    <property type="entry name" value="PCI domain-containing protein 2 homolog"/>
    <property type="match status" value="1"/>
</dbReference>
<organism evidence="4 5">
    <name type="scientific">Calicophoron daubneyi</name>
    <name type="common">Rumen fluke</name>
    <name type="synonym">Paramphistomum daubneyi</name>
    <dbReference type="NCBI Taxonomy" id="300641"/>
    <lineage>
        <taxon>Eukaryota</taxon>
        <taxon>Metazoa</taxon>
        <taxon>Spiralia</taxon>
        <taxon>Lophotrochozoa</taxon>
        <taxon>Platyhelminthes</taxon>
        <taxon>Trematoda</taxon>
        <taxon>Digenea</taxon>
        <taxon>Plagiorchiida</taxon>
        <taxon>Pronocephalata</taxon>
        <taxon>Paramphistomoidea</taxon>
        <taxon>Paramphistomidae</taxon>
        <taxon>Calicophoron</taxon>
    </lineage>
</organism>
<dbReference type="InterPro" id="IPR045114">
    <property type="entry name" value="Csn12-like"/>
</dbReference>